<reference evidence="2 3" key="1">
    <citation type="journal article" date="2018" name="PLoS Genet.">
        <title>Population sequencing reveals clonal diversity and ancestral inbreeding in the grapevine cultivar Chardonnay.</title>
        <authorList>
            <person name="Roach M.J."/>
            <person name="Johnson D.L."/>
            <person name="Bohlmann J."/>
            <person name="van Vuuren H.J."/>
            <person name="Jones S.J."/>
            <person name="Pretorius I.S."/>
            <person name="Schmidt S.A."/>
            <person name="Borneman A.R."/>
        </authorList>
    </citation>
    <scope>NUCLEOTIDE SEQUENCE [LARGE SCALE GENOMIC DNA]</scope>
    <source>
        <strain evidence="3">cv. Chardonnay</strain>
        <tissue evidence="2">Leaf</tissue>
    </source>
</reference>
<sequence>MLVLTDHLASLPVSDDKPVDDDFLNEQFVLVTIQLAFCAHHRLTNNVVEYEACIIATLTSMIEIPAGVTVQPLLIETRSTPAYCCMIGDIEDQDGLPWYHDIYPFLSCGTYLESATVKDRRALRQLTTRFVICGESLYRRSLDGLLLLCLDCAFEDRVMREVHAGVCGPHMGGHMLAQKIMRIGYFWLTMEVDCCQFVQSCLECQMNGDLIHMPPSELHALTFPWPFFSVRIGKRSSLSRYGLIALLFRTSIGAMPYSVYGMEAVLPVEIEMGSLRVALEQQIFQTEWAQSRYD</sequence>
<accession>A0A438BST5</accession>
<feature type="domain" description="Integrase zinc-binding" evidence="1">
    <location>
        <begin position="156"/>
        <end position="207"/>
    </location>
</feature>
<dbReference type="Gene3D" id="1.10.340.70">
    <property type="match status" value="1"/>
</dbReference>
<dbReference type="Proteomes" id="UP000288805">
    <property type="component" value="Unassembled WGS sequence"/>
</dbReference>
<proteinExistence type="predicted"/>
<dbReference type="AlphaFoldDB" id="A0A438BST5"/>
<evidence type="ECO:0000259" key="1">
    <source>
        <dbReference type="Pfam" id="PF17921"/>
    </source>
</evidence>
<comment type="caution">
    <text evidence="2">The sequence shown here is derived from an EMBL/GenBank/DDBJ whole genome shotgun (WGS) entry which is preliminary data.</text>
</comment>
<dbReference type="EMBL" id="QGNW01002631">
    <property type="protein sequence ID" value="RVW14026.1"/>
    <property type="molecule type" value="Genomic_DNA"/>
</dbReference>
<dbReference type="InterPro" id="IPR041588">
    <property type="entry name" value="Integrase_H2C2"/>
</dbReference>
<protein>
    <recommendedName>
        <fullName evidence="1">Integrase zinc-binding domain-containing protein</fullName>
    </recommendedName>
</protein>
<organism evidence="2 3">
    <name type="scientific">Vitis vinifera</name>
    <name type="common">Grape</name>
    <dbReference type="NCBI Taxonomy" id="29760"/>
    <lineage>
        <taxon>Eukaryota</taxon>
        <taxon>Viridiplantae</taxon>
        <taxon>Streptophyta</taxon>
        <taxon>Embryophyta</taxon>
        <taxon>Tracheophyta</taxon>
        <taxon>Spermatophyta</taxon>
        <taxon>Magnoliopsida</taxon>
        <taxon>eudicotyledons</taxon>
        <taxon>Gunneridae</taxon>
        <taxon>Pentapetalae</taxon>
        <taxon>rosids</taxon>
        <taxon>Vitales</taxon>
        <taxon>Vitaceae</taxon>
        <taxon>Viteae</taxon>
        <taxon>Vitis</taxon>
    </lineage>
</organism>
<evidence type="ECO:0000313" key="2">
    <source>
        <dbReference type="EMBL" id="RVW14026.1"/>
    </source>
</evidence>
<dbReference type="PANTHER" id="PTHR48475:SF1">
    <property type="entry name" value="RNASE H TYPE-1 DOMAIN-CONTAINING PROTEIN"/>
    <property type="match status" value="1"/>
</dbReference>
<dbReference type="PANTHER" id="PTHR48475">
    <property type="entry name" value="RIBONUCLEASE H"/>
    <property type="match status" value="1"/>
</dbReference>
<gene>
    <name evidence="2" type="ORF">CK203_109682</name>
</gene>
<evidence type="ECO:0000313" key="3">
    <source>
        <dbReference type="Proteomes" id="UP000288805"/>
    </source>
</evidence>
<dbReference type="Pfam" id="PF17921">
    <property type="entry name" value="Integrase_H2C2"/>
    <property type="match status" value="1"/>
</dbReference>
<name>A0A438BST5_VITVI</name>